<accession>A0ABQ9I4A9</accession>
<feature type="region of interest" description="Disordered" evidence="1">
    <location>
        <begin position="48"/>
        <end position="89"/>
    </location>
</feature>
<dbReference type="EMBL" id="JARBHB010000002">
    <property type="protein sequence ID" value="KAJ8891477.1"/>
    <property type="molecule type" value="Genomic_DNA"/>
</dbReference>
<gene>
    <name evidence="2" type="ORF">PR048_004005</name>
</gene>
<comment type="caution">
    <text evidence="2">The sequence shown here is derived from an EMBL/GenBank/DDBJ whole genome shotgun (WGS) entry which is preliminary data.</text>
</comment>
<feature type="compositionally biased region" description="Acidic residues" evidence="1">
    <location>
        <begin position="428"/>
        <end position="437"/>
    </location>
</feature>
<name>A0ABQ9I4A9_9NEOP</name>
<organism evidence="2 3">
    <name type="scientific">Dryococelus australis</name>
    <dbReference type="NCBI Taxonomy" id="614101"/>
    <lineage>
        <taxon>Eukaryota</taxon>
        <taxon>Metazoa</taxon>
        <taxon>Ecdysozoa</taxon>
        <taxon>Arthropoda</taxon>
        <taxon>Hexapoda</taxon>
        <taxon>Insecta</taxon>
        <taxon>Pterygota</taxon>
        <taxon>Neoptera</taxon>
        <taxon>Polyneoptera</taxon>
        <taxon>Phasmatodea</taxon>
        <taxon>Verophasmatodea</taxon>
        <taxon>Anareolatae</taxon>
        <taxon>Phasmatidae</taxon>
        <taxon>Eurycanthinae</taxon>
        <taxon>Dryococelus</taxon>
    </lineage>
</organism>
<feature type="compositionally biased region" description="Polar residues" evidence="1">
    <location>
        <begin position="363"/>
        <end position="387"/>
    </location>
</feature>
<feature type="region of interest" description="Disordered" evidence="1">
    <location>
        <begin position="723"/>
        <end position="748"/>
    </location>
</feature>
<keyword evidence="3" id="KW-1185">Reference proteome</keyword>
<protein>
    <submittedName>
        <fullName evidence="2">Uncharacterized protein</fullName>
    </submittedName>
</protein>
<reference evidence="2 3" key="1">
    <citation type="submission" date="2023-02" db="EMBL/GenBank/DDBJ databases">
        <title>LHISI_Scaffold_Assembly.</title>
        <authorList>
            <person name="Stuart O.P."/>
            <person name="Cleave R."/>
            <person name="Magrath M.J.L."/>
            <person name="Mikheyev A.S."/>
        </authorList>
    </citation>
    <scope>NUCLEOTIDE SEQUENCE [LARGE SCALE GENOMIC DNA]</scope>
    <source>
        <strain evidence="2">Daus_M_001</strain>
        <tissue evidence="2">Leg muscle</tissue>
    </source>
</reference>
<feature type="region of interest" description="Disordered" evidence="1">
    <location>
        <begin position="332"/>
        <end position="449"/>
    </location>
</feature>
<evidence type="ECO:0000256" key="1">
    <source>
        <dbReference type="SAM" id="MobiDB-lite"/>
    </source>
</evidence>
<evidence type="ECO:0000313" key="3">
    <source>
        <dbReference type="Proteomes" id="UP001159363"/>
    </source>
</evidence>
<feature type="compositionally biased region" description="Basic and acidic residues" evidence="1">
    <location>
        <begin position="723"/>
        <end position="732"/>
    </location>
</feature>
<proteinExistence type="predicted"/>
<sequence length="818" mass="89333">MKNSPASATVIYAGYSTVYMAQSVGAPPIWCAEGSGLESRRRECTSVGGSEVHGADESGMSEFKGGGNGRVPTKPTNQRHRPARCKNPAATPRVIEPGIALVEGEERSNSYATTAPLITLWMCTCVCTMETLVCGIALTACAYDNHRDSGASKWKKTAVVNKMAGRFVTSYSLNNKTLQGRPDGLVSNTALKRSPAAHQMFRIASFLLMLIYIGSETSSADAWASSSLAMSMGPDTTEVEVLASPLHSTLHKESRVTWDEVQCCERERKKAWQLWSVPRLRQQADMLQHHTLHPPSGAVLSTLLASHLGEPVSIPGGVAPGLSHVGESCQTMSLGDGFSRELSPPPPILQPGAAPYLTPLPSPSSALNTSITRPINKTGQTQQSTMPTRHDGTIHNSAGMQGRGKRENHEKTRRPAASPSTIPTCESEGGEQEECEGGEQGSAPRKPDVPVGLDVVPRVSPLQHTAWVQSSQLGASSQWRTARESPTRLEGPVRLPARSPLVLPTFQLDISKISILKEFSRYPAEWLPKNSEHSYPSDQAERSTNGKEEVLPLYNVDQNSCAKLREEIPYEKYGGGDPRENPPTSGILRHETRLRQYGENRPGIEPGLTWWEASRSAPRGGPRACSPKLPPFVLSSAIHTSTTSLLVNLHAIICDGAMEMSHRRATTLDTASLLVPRPRNHRLHPRLFPQPRSWRWFANIRILRVYESEARRVWSSAGTQGRRKWEIPEKTRPPAASTATCENPGSDPAGTGMLRYPFRYLYHKKSIDTRITLVPYHISSIATSVRQGIEPSSPWWEASSLAAAPVGLHTSGMITKLS</sequence>
<dbReference type="Proteomes" id="UP001159363">
    <property type="component" value="Chromosome 2"/>
</dbReference>
<evidence type="ECO:0000313" key="2">
    <source>
        <dbReference type="EMBL" id="KAJ8891477.1"/>
    </source>
</evidence>